<dbReference type="Pfam" id="PF07323">
    <property type="entry name" value="DUF1465"/>
    <property type="match status" value="1"/>
</dbReference>
<reference evidence="2" key="1">
    <citation type="journal article" date="2019" name="Int. J. Syst. Evol. Microbiol.">
        <title>The Global Catalogue of Microorganisms (GCM) 10K type strain sequencing project: providing services to taxonomists for standard genome sequencing and annotation.</title>
        <authorList>
            <consortium name="The Broad Institute Genomics Platform"/>
            <consortium name="The Broad Institute Genome Sequencing Center for Infectious Disease"/>
            <person name="Wu L."/>
            <person name="Ma J."/>
        </authorList>
    </citation>
    <scope>NUCLEOTIDE SEQUENCE [LARGE SCALE GENOMIC DNA]</scope>
    <source>
        <strain evidence="2">CECT 8472</strain>
    </source>
</reference>
<dbReference type="Gene3D" id="1.10.8.930">
    <property type="entry name" value="Protein of unknown function DUF1465"/>
    <property type="match status" value="1"/>
</dbReference>
<evidence type="ECO:0000313" key="1">
    <source>
        <dbReference type="EMBL" id="MFC4353370.1"/>
    </source>
</evidence>
<dbReference type="InterPro" id="IPR038301">
    <property type="entry name" value="AraC-like_sf"/>
</dbReference>
<protein>
    <submittedName>
        <fullName evidence="1">DUF1465 family protein</fullName>
    </submittedName>
</protein>
<dbReference type="Proteomes" id="UP001595799">
    <property type="component" value="Unassembled WGS sequence"/>
</dbReference>
<gene>
    <name evidence="1" type="ORF">ACFOW6_17615</name>
</gene>
<keyword evidence="2" id="KW-1185">Reference proteome</keyword>
<accession>A0ABV8UR35</accession>
<dbReference type="RefSeq" id="WP_382423746.1">
    <property type="nucleotide sequence ID" value="NZ_JBHSCW010000012.1"/>
</dbReference>
<dbReference type="EMBL" id="JBHSCW010000012">
    <property type="protein sequence ID" value="MFC4353370.1"/>
    <property type="molecule type" value="Genomic_DNA"/>
</dbReference>
<name>A0ABV8UR35_9PROT</name>
<dbReference type="InterPro" id="IPR010848">
    <property type="entry name" value="DUF1465"/>
</dbReference>
<proteinExistence type="predicted"/>
<organism evidence="1 2">
    <name type="scientific">Fodinicurvata halophila</name>
    <dbReference type="NCBI Taxonomy" id="1419723"/>
    <lineage>
        <taxon>Bacteria</taxon>
        <taxon>Pseudomonadati</taxon>
        <taxon>Pseudomonadota</taxon>
        <taxon>Alphaproteobacteria</taxon>
        <taxon>Rhodospirillales</taxon>
        <taxon>Rhodovibrionaceae</taxon>
        <taxon>Fodinicurvata</taxon>
    </lineage>
</organism>
<sequence>MTDYRDSDNQSLASGTTAGGVSFMDGTYREALSLTREIRDYIAHQWRRDCEELPPVARLTASCESMRLTSRATEIMAWLFVQKALHAGEITSEEARAPERRLTEQAICTQSHHEKEVVLPERMTQLLQRSYDLYLRIQRLDAQLDSQ</sequence>
<comment type="caution">
    <text evidence="1">The sequence shown here is derived from an EMBL/GenBank/DDBJ whole genome shotgun (WGS) entry which is preliminary data.</text>
</comment>
<evidence type="ECO:0000313" key="2">
    <source>
        <dbReference type="Proteomes" id="UP001595799"/>
    </source>
</evidence>